<evidence type="ECO:0000313" key="2">
    <source>
        <dbReference type="EMBL" id="GFH55350.1"/>
    </source>
</evidence>
<dbReference type="EMBL" id="BLLK01000047">
    <property type="protein sequence ID" value="GFH55350.1"/>
    <property type="molecule type" value="Genomic_DNA"/>
</dbReference>
<gene>
    <name evidence="2" type="ORF">CTEN210_11826</name>
</gene>
<protein>
    <submittedName>
        <fullName evidence="2">Uncharacterized protein</fullName>
    </submittedName>
</protein>
<reference evidence="2 3" key="1">
    <citation type="journal article" date="2021" name="Sci. Rep.">
        <title>The genome of the diatom Chaetoceros tenuissimus carries an ancient integrated fragment of an extant virus.</title>
        <authorList>
            <person name="Hongo Y."/>
            <person name="Kimura K."/>
            <person name="Takaki Y."/>
            <person name="Yoshida Y."/>
            <person name="Baba S."/>
            <person name="Kobayashi G."/>
            <person name="Nagasaki K."/>
            <person name="Hano T."/>
            <person name="Tomaru Y."/>
        </authorList>
    </citation>
    <scope>NUCLEOTIDE SEQUENCE [LARGE SCALE GENOMIC DNA]</scope>
    <source>
        <strain evidence="2 3">NIES-3715</strain>
    </source>
</reference>
<dbReference type="AlphaFoldDB" id="A0AAD3D273"/>
<accession>A0AAD3D273</accession>
<sequence length="166" mass="19589">MISFEQQQRKEFEILPARSFNRDKERQNEESLRCIRKNLIRLLASSKRAAYTRQILTKRFAAERRRLLKQSKYCRTSSTSSFLPHDNGKKVQEIASINFSQKKSWFDEVEKGIIPQQEPVTDGNLDGYENEKRSSGKSTRYNHRRLSLTVIEDEEASPVQKSKFEW</sequence>
<comment type="caution">
    <text evidence="2">The sequence shown here is derived from an EMBL/GenBank/DDBJ whole genome shotgun (WGS) entry which is preliminary data.</text>
</comment>
<dbReference type="Proteomes" id="UP001054902">
    <property type="component" value="Unassembled WGS sequence"/>
</dbReference>
<keyword evidence="3" id="KW-1185">Reference proteome</keyword>
<organism evidence="2 3">
    <name type="scientific">Chaetoceros tenuissimus</name>
    <dbReference type="NCBI Taxonomy" id="426638"/>
    <lineage>
        <taxon>Eukaryota</taxon>
        <taxon>Sar</taxon>
        <taxon>Stramenopiles</taxon>
        <taxon>Ochrophyta</taxon>
        <taxon>Bacillariophyta</taxon>
        <taxon>Coscinodiscophyceae</taxon>
        <taxon>Chaetocerotophycidae</taxon>
        <taxon>Chaetocerotales</taxon>
        <taxon>Chaetocerotaceae</taxon>
        <taxon>Chaetoceros</taxon>
    </lineage>
</organism>
<evidence type="ECO:0000313" key="3">
    <source>
        <dbReference type="Proteomes" id="UP001054902"/>
    </source>
</evidence>
<proteinExistence type="predicted"/>
<feature type="region of interest" description="Disordered" evidence="1">
    <location>
        <begin position="117"/>
        <end position="142"/>
    </location>
</feature>
<evidence type="ECO:0000256" key="1">
    <source>
        <dbReference type="SAM" id="MobiDB-lite"/>
    </source>
</evidence>
<name>A0AAD3D273_9STRA</name>